<feature type="transmembrane region" description="Helical" evidence="1">
    <location>
        <begin position="20"/>
        <end position="39"/>
    </location>
</feature>
<feature type="transmembrane region" description="Helical" evidence="1">
    <location>
        <begin position="170"/>
        <end position="187"/>
    </location>
</feature>
<evidence type="ECO:0000256" key="1">
    <source>
        <dbReference type="SAM" id="Phobius"/>
    </source>
</evidence>
<name>A0ABU6CFK6_9ACTN</name>
<keyword evidence="1" id="KW-0812">Transmembrane</keyword>
<keyword evidence="1" id="KW-1133">Transmembrane helix</keyword>
<sequence length="249" mass="25232">MSRAVRGEWTKLRTVPGQLWTIPGLTAAMVAFTALIAAGARPDESGTLDPTALSQSGVYLAQAAAVLIAVAVVSSEYPRLMRTTLAANPRRGTVFTAKVVVVAAAALAAAVPAVVAALFAGREALSSYAQLPLHSGQLWRVTLGTAAYLVLVALLSAGVALVVRHAAAAVGTMLTLLYGPYLAVLIIKMPEHALHLVQKVSPMTAGLAVQTASGPGTAPLGPAAGISVLAGYAAAALAAGWVALRVRDA</sequence>
<keyword evidence="1" id="KW-0472">Membrane</keyword>
<evidence type="ECO:0008006" key="4">
    <source>
        <dbReference type="Google" id="ProtNLM"/>
    </source>
</evidence>
<dbReference type="EMBL" id="JAOZYB010000246">
    <property type="protein sequence ID" value="MEB3963491.1"/>
    <property type="molecule type" value="Genomic_DNA"/>
</dbReference>
<evidence type="ECO:0000313" key="2">
    <source>
        <dbReference type="EMBL" id="MEB3963491.1"/>
    </source>
</evidence>
<evidence type="ECO:0000313" key="3">
    <source>
        <dbReference type="Proteomes" id="UP001352223"/>
    </source>
</evidence>
<keyword evidence="3" id="KW-1185">Reference proteome</keyword>
<gene>
    <name evidence="2" type="ORF">OKJ48_25075</name>
</gene>
<accession>A0ABU6CFK6</accession>
<feature type="transmembrane region" description="Helical" evidence="1">
    <location>
        <begin position="141"/>
        <end position="163"/>
    </location>
</feature>
<feature type="transmembrane region" description="Helical" evidence="1">
    <location>
        <begin position="99"/>
        <end position="121"/>
    </location>
</feature>
<comment type="caution">
    <text evidence="2">The sequence shown here is derived from an EMBL/GenBank/DDBJ whole genome shotgun (WGS) entry which is preliminary data.</text>
</comment>
<protein>
    <recommendedName>
        <fullName evidence="4">ABC transporter permease</fullName>
    </recommendedName>
</protein>
<proteinExistence type="predicted"/>
<dbReference type="Proteomes" id="UP001352223">
    <property type="component" value="Unassembled WGS sequence"/>
</dbReference>
<reference evidence="2 3" key="1">
    <citation type="submission" date="2022-10" db="EMBL/GenBank/DDBJ databases">
        <authorList>
            <person name="Xie J."/>
            <person name="Shen N."/>
        </authorList>
    </citation>
    <scope>NUCLEOTIDE SEQUENCE [LARGE SCALE GENOMIC DNA]</scope>
    <source>
        <strain evidence="2 3">DSM 41681</strain>
    </source>
</reference>
<dbReference type="RefSeq" id="WP_324771229.1">
    <property type="nucleotide sequence ID" value="NZ_BAAATS010000017.1"/>
</dbReference>
<feature type="transmembrane region" description="Helical" evidence="1">
    <location>
        <begin position="59"/>
        <end position="78"/>
    </location>
</feature>
<organism evidence="2 3">
    <name type="scientific">Streptomyces kunmingensis</name>
    <dbReference type="NCBI Taxonomy" id="68225"/>
    <lineage>
        <taxon>Bacteria</taxon>
        <taxon>Bacillati</taxon>
        <taxon>Actinomycetota</taxon>
        <taxon>Actinomycetes</taxon>
        <taxon>Kitasatosporales</taxon>
        <taxon>Streptomycetaceae</taxon>
        <taxon>Streptomyces</taxon>
    </lineage>
</organism>
<feature type="transmembrane region" description="Helical" evidence="1">
    <location>
        <begin position="223"/>
        <end position="244"/>
    </location>
</feature>